<evidence type="ECO:0000256" key="6">
    <source>
        <dbReference type="ARBA" id="ARBA00022763"/>
    </source>
</evidence>
<gene>
    <name evidence="12" type="ORF">CUU66_07635</name>
</gene>
<dbReference type="GO" id="GO:0006307">
    <property type="term" value="P:DNA alkylation repair"/>
    <property type="evidence" value="ECO:0007669"/>
    <property type="project" value="UniProtKB-UniRule"/>
</dbReference>
<dbReference type="InterPro" id="IPR036217">
    <property type="entry name" value="MethylDNA_cys_MeTrfase_DNAb"/>
</dbReference>
<evidence type="ECO:0000313" key="13">
    <source>
        <dbReference type="Proteomes" id="UP000234748"/>
    </source>
</evidence>
<comment type="subcellular location">
    <subcellularLocation>
        <location evidence="9">Cytoplasm</location>
    </subcellularLocation>
</comment>
<evidence type="ECO:0000256" key="8">
    <source>
        <dbReference type="ARBA" id="ARBA00049348"/>
    </source>
</evidence>
<proteinExistence type="inferred from homology"/>
<organism evidence="12 13">
    <name type="scientific">Peribacillus deserti</name>
    <dbReference type="NCBI Taxonomy" id="673318"/>
    <lineage>
        <taxon>Bacteria</taxon>
        <taxon>Bacillati</taxon>
        <taxon>Bacillota</taxon>
        <taxon>Bacilli</taxon>
        <taxon>Bacillales</taxon>
        <taxon>Bacillaceae</taxon>
        <taxon>Peribacillus</taxon>
    </lineage>
</organism>
<dbReference type="Proteomes" id="UP000234748">
    <property type="component" value="Unassembled WGS sequence"/>
</dbReference>
<evidence type="ECO:0000256" key="2">
    <source>
        <dbReference type="ARBA" id="ARBA00008711"/>
    </source>
</evidence>
<feature type="active site" description="Nucleophile; methyl group acceptor" evidence="9">
    <location>
        <position position="123"/>
    </location>
</feature>
<comment type="similarity">
    <text evidence="2 9">Belongs to the MGMT family.</text>
</comment>
<evidence type="ECO:0000256" key="3">
    <source>
        <dbReference type="ARBA" id="ARBA00022490"/>
    </source>
</evidence>
<dbReference type="PROSITE" id="PS00374">
    <property type="entry name" value="MGMT"/>
    <property type="match status" value="1"/>
</dbReference>
<keyword evidence="7 9" id="KW-0234">DNA repair</keyword>
<feature type="domain" description="Methylguanine DNA methyltransferase ribonuclease-like" evidence="11">
    <location>
        <begin position="1"/>
        <end position="68"/>
    </location>
</feature>
<feature type="domain" description="Methylated-DNA-[protein]-cysteine S-methyltransferase DNA binding" evidence="10">
    <location>
        <begin position="72"/>
        <end position="151"/>
    </location>
</feature>
<dbReference type="AlphaFoldDB" id="A0A2N5M829"/>
<keyword evidence="3 9" id="KW-0963">Cytoplasm</keyword>
<evidence type="ECO:0000256" key="7">
    <source>
        <dbReference type="ARBA" id="ARBA00023204"/>
    </source>
</evidence>
<dbReference type="InterPro" id="IPR001497">
    <property type="entry name" value="MethylDNA_cys_MeTrfase_AS"/>
</dbReference>
<dbReference type="PANTHER" id="PTHR10815:SF13">
    <property type="entry name" value="METHYLATED-DNA--PROTEIN-CYSTEINE METHYLTRANSFERASE"/>
    <property type="match status" value="1"/>
</dbReference>
<dbReference type="FunFam" id="1.10.10.10:FF:000214">
    <property type="entry name" value="Methylated-DNA--protein-cysteine methyltransferase"/>
    <property type="match status" value="1"/>
</dbReference>
<dbReference type="CDD" id="cd06445">
    <property type="entry name" value="ATase"/>
    <property type="match status" value="1"/>
</dbReference>
<reference evidence="12 13" key="1">
    <citation type="submission" date="2017-11" db="EMBL/GenBank/DDBJ databases">
        <title>Comparitive Functional Genomics of Dry Heat Resistant strains isolated from the Viking Spacecraft.</title>
        <authorList>
            <person name="Seuylemezian A."/>
            <person name="Cooper K."/>
            <person name="Vaishampayan P."/>
        </authorList>
    </citation>
    <scope>NUCLEOTIDE SEQUENCE [LARGE SCALE GENOMIC DNA]</scope>
    <source>
        <strain evidence="12 13">V1-29</strain>
    </source>
</reference>
<dbReference type="InterPro" id="IPR036631">
    <property type="entry name" value="MGMT_N_sf"/>
</dbReference>
<dbReference type="SUPFAM" id="SSF46767">
    <property type="entry name" value="Methylated DNA-protein cysteine methyltransferase, C-terminal domain"/>
    <property type="match status" value="1"/>
</dbReference>
<dbReference type="NCBIfam" id="TIGR00589">
    <property type="entry name" value="ogt"/>
    <property type="match status" value="1"/>
</dbReference>
<name>A0A2N5M829_9BACI</name>
<dbReference type="HAMAP" id="MF_00772">
    <property type="entry name" value="OGT"/>
    <property type="match status" value="1"/>
</dbReference>
<evidence type="ECO:0000256" key="1">
    <source>
        <dbReference type="ARBA" id="ARBA00001286"/>
    </source>
</evidence>
<dbReference type="GO" id="GO:0005737">
    <property type="term" value="C:cytoplasm"/>
    <property type="evidence" value="ECO:0007669"/>
    <property type="project" value="UniProtKB-SubCell"/>
</dbReference>
<accession>A0A2N5M829</accession>
<protein>
    <recommendedName>
        <fullName evidence="9">Methylated-DNA--protein-cysteine methyltransferase</fullName>
        <ecNumber evidence="9">2.1.1.63</ecNumber>
    </recommendedName>
    <alternativeName>
        <fullName evidence="9">6-O-methylguanine-DNA methyltransferase</fullName>
        <shortName evidence="9">MGMT</shortName>
    </alternativeName>
    <alternativeName>
        <fullName evidence="9">O-6-methylguanine-DNA-alkyltransferase</fullName>
    </alternativeName>
</protein>
<keyword evidence="13" id="KW-1185">Reference proteome</keyword>
<keyword evidence="5 9" id="KW-0808">Transferase</keyword>
<dbReference type="Gene3D" id="3.30.160.70">
    <property type="entry name" value="Methylated DNA-protein cysteine methyltransferase domain"/>
    <property type="match status" value="1"/>
</dbReference>
<dbReference type="Pfam" id="PF02870">
    <property type="entry name" value="Methyltransf_1N"/>
    <property type="match status" value="1"/>
</dbReference>
<dbReference type="EMBL" id="PGUY01000021">
    <property type="protein sequence ID" value="PLT30521.1"/>
    <property type="molecule type" value="Genomic_DNA"/>
</dbReference>
<evidence type="ECO:0000259" key="10">
    <source>
        <dbReference type="Pfam" id="PF01035"/>
    </source>
</evidence>
<dbReference type="InterPro" id="IPR014048">
    <property type="entry name" value="MethylDNA_cys_MeTrfase_DNA-bd"/>
</dbReference>
<dbReference type="Gene3D" id="1.10.10.10">
    <property type="entry name" value="Winged helix-like DNA-binding domain superfamily/Winged helix DNA-binding domain"/>
    <property type="match status" value="1"/>
</dbReference>
<keyword evidence="4 9" id="KW-0489">Methyltransferase</keyword>
<comment type="catalytic activity">
    <reaction evidence="1 9">
        <text>a 4-O-methyl-thymidine in DNA + L-cysteinyl-[protein] = a thymidine in DNA + S-methyl-L-cysteinyl-[protein]</text>
        <dbReference type="Rhea" id="RHEA:53428"/>
        <dbReference type="Rhea" id="RHEA-COMP:10131"/>
        <dbReference type="Rhea" id="RHEA-COMP:10132"/>
        <dbReference type="Rhea" id="RHEA-COMP:13555"/>
        <dbReference type="Rhea" id="RHEA-COMP:13556"/>
        <dbReference type="ChEBI" id="CHEBI:29950"/>
        <dbReference type="ChEBI" id="CHEBI:82612"/>
        <dbReference type="ChEBI" id="CHEBI:137386"/>
        <dbReference type="ChEBI" id="CHEBI:137387"/>
        <dbReference type="EC" id="2.1.1.63"/>
    </reaction>
</comment>
<dbReference type="Pfam" id="PF01035">
    <property type="entry name" value="DNA_binding_1"/>
    <property type="match status" value="1"/>
</dbReference>
<dbReference type="OrthoDB" id="9802228at2"/>
<dbReference type="SUPFAM" id="SSF53155">
    <property type="entry name" value="Methylated DNA-protein cysteine methyltransferase domain"/>
    <property type="match status" value="1"/>
</dbReference>
<evidence type="ECO:0000313" key="12">
    <source>
        <dbReference type="EMBL" id="PLT30521.1"/>
    </source>
</evidence>
<dbReference type="InterPro" id="IPR036388">
    <property type="entry name" value="WH-like_DNA-bd_sf"/>
</dbReference>
<dbReference type="InterPro" id="IPR023546">
    <property type="entry name" value="MGMT"/>
</dbReference>
<comment type="function">
    <text evidence="9">Involved in the cellular defense against the biological effects of O6-methylguanine (O6-MeG) and O4-methylthymine (O4-MeT) in DNA. Repairs the methylated nucleobase in DNA by stoichiometrically transferring the methyl group to a cysteine residue in the enzyme. This is a suicide reaction: the enzyme is irreversibly inactivated.</text>
</comment>
<comment type="caution">
    <text evidence="12">The sequence shown here is derived from an EMBL/GenBank/DDBJ whole genome shotgun (WGS) entry which is preliminary data.</text>
</comment>
<evidence type="ECO:0000259" key="11">
    <source>
        <dbReference type="Pfam" id="PF02870"/>
    </source>
</evidence>
<evidence type="ECO:0000256" key="4">
    <source>
        <dbReference type="ARBA" id="ARBA00022603"/>
    </source>
</evidence>
<dbReference type="PANTHER" id="PTHR10815">
    <property type="entry name" value="METHYLATED-DNA--PROTEIN-CYSTEINE METHYLTRANSFERASE"/>
    <property type="match status" value="1"/>
</dbReference>
<comment type="miscellaneous">
    <text evidence="9">This enzyme catalyzes only one turnover and therefore is not strictly catalytic. According to one definition, an enzyme is a biocatalyst that acts repeatedly and over many reaction cycles.</text>
</comment>
<evidence type="ECO:0000256" key="9">
    <source>
        <dbReference type="HAMAP-Rule" id="MF_00772"/>
    </source>
</evidence>
<dbReference type="InterPro" id="IPR008332">
    <property type="entry name" value="MethylG_MeTrfase_N"/>
</dbReference>
<sequence length="170" mass="19096">MYTGIFKSPIGLLKIEADNNAILSIRFSNTDIPEEVQHSNHPIIVEAITQMAEYFTGNRISFSLPLDINGTAFQKKVWQQVSTIKFGKTRTYSDIAYETGSEKAVRAVGNANSKNKFLIIIPCHRVVGSRGQLTGYSDGLWRKEWLLNHEKKLAAQTKPNHLSDRAGVIY</sequence>
<dbReference type="GO" id="GO:0003908">
    <property type="term" value="F:methylated-DNA-[protein]-cysteine S-methyltransferase activity"/>
    <property type="evidence" value="ECO:0007669"/>
    <property type="project" value="UniProtKB-UniRule"/>
</dbReference>
<evidence type="ECO:0000256" key="5">
    <source>
        <dbReference type="ARBA" id="ARBA00022679"/>
    </source>
</evidence>
<dbReference type="EC" id="2.1.1.63" evidence="9"/>
<comment type="catalytic activity">
    <reaction evidence="8 9">
        <text>a 6-O-methyl-2'-deoxyguanosine in DNA + L-cysteinyl-[protein] = S-methyl-L-cysteinyl-[protein] + a 2'-deoxyguanosine in DNA</text>
        <dbReference type="Rhea" id="RHEA:24000"/>
        <dbReference type="Rhea" id="RHEA-COMP:10131"/>
        <dbReference type="Rhea" id="RHEA-COMP:10132"/>
        <dbReference type="Rhea" id="RHEA-COMP:11367"/>
        <dbReference type="Rhea" id="RHEA-COMP:11368"/>
        <dbReference type="ChEBI" id="CHEBI:29950"/>
        <dbReference type="ChEBI" id="CHEBI:82612"/>
        <dbReference type="ChEBI" id="CHEBI:85445"/>
        <dbReference type="ChEBI" id="CHEBI:85448"/>
        <dbReference type="EC" id="2.1.1.63"/>
    </reaction>
</comment>
<dbReference type="RefSeq" id="WP_101641083.1">
    <property type="nucleotide sequence ID" value="NZ_PGUY01000021.1"/>
</dbReference>
<keyword evidence="6 9" id="KW-0227">DNA damage</keyword>
<dbReference type="GO" id="GO:0032259">
    <property type="term" value="P:methylation"/>
    <property type="evidence" value="ECO:0007669"/>
    <property type="project" value="UniProtKB-KW"/>
</dbReference>